<protein>
    <submittedName>
        <fullName evidence="2">Uncharacterized protein</fullName>
    </submittedName>
</protein>
<organism evidence="2 3">
    <name type="scientific">Clostridium estertheticum</name>
    <dbReference type="NCBI Taxonomy" id="238834"/>
    <lineage>
        <taxon>Bacteria</taxon>
        <taxon>Bacillati</taxon>
        <taxon>Bacillota</taxon>
        <taxon>Clostridia</taxon>
        <taxon>Eubacteriales</taxon>
        <taxon>Clostridiaceae</taxon>
        <taxon>Clostridium</taxon>
    </lineage>
</organism>
<feature type="transmembrane region" description="Helical" evidence="1">
    <location>
        <begin position="12"/>
        <end position="32"/>
    </location>
</feature>
<reference evidence="2 3" key="1">
    <citation type="journal article" date="2019" name="Lett. Appl. Microbiol.">
        <title>A case of 'blown pack' spoilage of vacuum-packaged pork likely associated with Clostridium estertheticum in Canada.</title>
        <authorList>
            <person name="Zhang P."/>
            <person name="Ward P."/>
            <person name="McMullen L.M."/>
            <person name="Yang X."/>
        </authorList>
    </citation>
    <scope>NUCLEOTIDE SEQUENCE [LARGE SCALE GENOMIC DNA]</scope>
    <source>
        <strain evidence="2 3">MA19</strain>
    </source>
</reference>
<feature type="transmembrane region" description="Helical" evidence="1">
    <location>
        <begin position="38"/>
        <end position="56"/>
    </location>
</feature>
<dbReference type="AlphaFoldDB" id="A0A5N7IJK2"/>
<comment type="caution">
    <text evidence="2">The sequence shown here is derived from an EMBL/GenBank/DDBJ whole genome shotgun (WGS) entry which is preliminary data.</text>
</comment>
<name>A0A5N7IJK2_9CLOT</name>
<sequence length="132" mass="14946">MIKKTVPLIFSLSLITIVFNILLIIDFVIKNYAGNSDFSSLVIVLTLASAQLIFLSRSVYKNNVTNGVKSIKKLTNVILFINWLDLMFVVFAFIEGINAQQNPFTNINVIIPWTIITLVVISIRYIHSKQVE</sequence>
<keyword evidence="1" id="KW-0812">Transmembrane</keyword>
<dbReference type="Proteomes" id="UP000342249">
    <property type="component" value="Unassembled WGS sequence"/>
</dbReference>
<evidence type="ECO:0000256" key="1">
    <source>
        <dbReference type="SAM" id="Phobius"/>
    </source>
</evidence>
<keyword evidence="1" id="KW-1133">Transmembrane helix</keyword>
<proteinExistence type="predicted"/>
<evidence type="ECO:0000313" key="2">
    <source>
        <dbReference type="EMBL" id="MPQ61153.1"/>
    </source>
</evidence>
<dbReference type="RefSeq" id="WP_152750403.1">
    <property type="nucleotide sequence ID" value="NZ_SPSE01000014.1"/>
</dbReference>
<dbReference type="EMBL" id="SPSF01000013">
    <property type="protein sequence ID" value="MPQ61153.1"/>
    <property type="molecule type" value="Genomic_DNA"/>
</dbReference>
<accession>A0A5N7IJK2</accession>
<feature type="transmembrane region" description="Helical" evidence="1">
    <location>
        <begin position="106"/>
        <end position="126"/>
    </location>
</feature>
<evidence type="ECO:0000313" key="3">
    <source>
        <dbReference type="Proteomes" id="UP000342249"/>
    </source>
</evidence>
<gene>
    <name evidence="2" type="ORF">E4V82_03350</name>
</gene>
<keyword evidence="1" id="KW-0472">Membrane</keyword>
<feature type="transmembrane region" description="Helical" evidence="1">
    <location>
        <begin position="77"/>
        <end position="94"/>
    </location>
</feature>